<feature type="domain" description="Starch synthase catalytic" evidence="10">
    <location>
        <begin position="224"/>
        <end position="269"/>
    </location>
</feature>
<dbReference type="PANTHER" id="PTHR45825">
    <property type="entry name" value="GRANULE-BOUND STARCH SYNTHASE 1, CHLOROPLASTIC/AMYLOPLASTIC"/>
    <property type="match status" value="1"/>
</dbReference>
<dbReference type="PANTHER" id="PTHR45825:SF11">
    <property type="entry name" value="ALPHA AMYLASE DOMAIN-CONTAINING PROTEIN"/>
    <property type="match status" value="1"/>
</dbReference>
<reference evidence="12" key="3">
    <citation type="submission" date="2016-03" db="UniProtKB">
        <authorList>
            <consortium name="EnsemblProtists"/>
        </authorList>
    </citation>
    <scope>IDENTIFICATION</scope>
</reference>
<dbReference type="InterPro" id="IPR011835">
    <property type="entry name" value="GS/SS"/>
</dbReference>
<dbReference type="InterPro" id="IPR013534">
    <property type="entry name" value="Starch_synth_cat_dom"/>
</dbReference>
<keyword evidence="7" id="KW-0035">Amyloplast</keyword>
<dbReference type="CDD" id="cd03791">
    <property type="entry name" value="GT5_Glycogen_synthase_DULL1-like"/>
    <property type="match status" value="1"/>
</dbReference>
<evidence type="ECO:0000313" key="12">
    <source>
        <dbReference type="EnsemblProtists" id="EKX43398"/>
    </source>
</evidence>
<evidence type="ECO:0000256" key="4">
    <source>
        <dbReference type="ARBA" id="ARBA00012588"/>
    </source>
</evidence>
<comment type="subcellular location">
    <subcellularLocation>
        <location evidence="2">Plastid</location>
        <location evidence="2">Amyloplast</location>
    </subcellularLocation>
</comment>
<dbReference type="GO" id="GO:0009011">
    <property type="term" value="F:alpha-1,4-glucan glucosyltransferase (ADP-glucose donor) activity"/>
    <property type="evidence" value="ECO:0007669"/>
    <property type="project" value="UniProtKB-EC"/>
</dbReference>
<evidence type="ECO:0000259" key="9">
    <source>
        <dbReference type="Pfam" id="PF00534"/>
    </source>
</evidence>
<dbReference type="RefSeq" id="XP_005830378.1">
    <property type="nucleotide sequence ID" value="XM_005830321.1"/>
</dbReference>
<organism evidence="11">
    <name type="scientific">Guillardia theta (strain CCMP2712)</name>
    <name type="common">Cryptophyte</name>
    <dbReference type="NCBI Taxonomy" id="905079"/>
    <lineage>
        <taxon>Eukaryota</taxon>
        <taxon>Cryptophyceae</taxon>
        <taxon>Pyrenomonadales</taxon>
        <taxon>Geminigeraceae</taxon>
        <taxon>Guillardia</taxon>
    </lineage>
</organism>
<sequence>MRNEERGGGGRRADGGRSRLRIVIISSELTPYSKSGGLADVASKLSISLSQMGHRVMTVAPAYKWYEGAVGTDVRRTFTLYGGGHDVHYLHQWCPTDPREDGDPKMGVDRIFVQNANAFERAGMYGDPGGHDYFDNLFRFALFSWAALEGRGKREKRGGGGGGGKDEGRKEGGRGGEGRTRRRRMEKDEEEEEEEGNKASGLADNSYYDNYKWVFPPQERGDGGVVDDGECAKLLLGGINMADRVVTVSPSYKEEIMTDGGGWGLQHNVRARSDRLDGILNGIDTEEWDPETSKALPAQFSKSDLSGKAICKEKLQEALGLQKNPNAPIIAFIGRLAPQKGIDVLQECFHWLMGGDDQGVLGDAQLIMMGNGQAEYANFMRAAEGQYKGRICGYVGFSSEMEQRIIAGADILIMPSRYEPCGLPQMYAQRYGTIPVVHATGGLKDSVQQFEWREGGETVGTGWKFGNCDANGLKWGLWNALEIYKKKPEVWDNLRKRCMEQDFSWIASAKKYIQLMEWATMDPPKHEPWPFR</sequence>
<dbReference type="OrthoDB" id="512920at2759"/>
<name>L1J4E5_GUITC</name>
<dbReference type="GeneID" id="17300115"/>
<evidence type="ECO:0000313" key="11">
    <source>
        <dbReference type="EMBL" id="EKX43398.1"/>
    </source>
</evidence>
<comment type="similarity">
    <text evidence="3">Belongs to the glycosyltransferase 1 family. Bacterial/plant glycogen synthase subfamily.</text>
</comment>
<dbReference type="eggNOG" id="ENOG502QT35">
    <property type="taxonomic scope" value="Eukaryota"/>
</dbReference>
<feature type="domain" description="Starch synthase catalytic" evidence="10">
    <location>
        <begin position="21"/>
        <end position="149"/>
    </location>
</feature>
<evidence type="ECO:0000256" key="6">
    <source>
        <dbReference type="ARBA" id="ARBA00022679"/>
    </source>
</evidence>
<dbReference type="EnsemblProtists" id="EKX43398">
    <property type="protein sequence ID" value="EKX43398"/>
    <property type="gene ID" value="GUITHDRAFT_73067"/>
</dbReference>
<gene>
    <name evidence="11" type="ORF">GUITHDRAFT_73067</name>
</gene>
<dbReference type="GO" id="GO:0004373">
    <property type="term" value="F:alpha-1,4-glucan glucosyltransferase (UDP-glucose donor) activity"/>
    <property type="evidence" value="ECO:0007669"/>
    <property type="project" value="InterPro"/>
</dbReference>
<dbReference type="Gene3D" id="3.40.50.2000">
    <property type="entry name" value="Glycogen Phosphorylase B"/>
    <property type="match status" value="3"/>
</dbReference>
<evidence type="ECO:0000256" key="3">
    <source>
        <dbReference type="ARBA" id="ARBA00010281"/>
    </source>
</evidence>
<reference evidence="11 13" key="1">
    <citation type="journal article" date="2012" name="Nature">
        <title>Algal genomes reveal evolutionary mosaicism and the fate of nucleomorphs.</title>
        <authorList>
            <consortium name="DOE Joint Genome Institute"/>
            <person name="Curtis B.A."/>
            <person name="Tanifuji G."/>
            <person name="Burki F."/>
            <person name="Gruber A."/>
            <person name="Irimia M."/>
            <person name="Maruyama S."/>
            <person name="Arias M.C."/>
            <person name="Ball S.G."/>
            <person name="Gile G.H."/>
            <person name="Hirakawa Y."/>
            <person name="Hopkins J.F."/>
            <person name="Kuo A."/>
            <person name="Rensing S.A."/>
            <person name="Schmutz J."/>
            <person name="Symeonidi A."/>
            <person name="Elias M."/>
            <person name="Eveleigh R.J."/>
            <person name="Herman E.K."/>
            <person name="Klute M.J."/>
            <person name="Nakayama T."/>
            <person name="Obornik M."/>
            <person name="Reyes-Prieto A."/>
            <person name="Armbrust E.V."/>
            <person name="Aves S.J."/>
            <person name="Beiko R.G."/>
            <person name="Coutinho P."/>
            <person name="Dacks J.B."/>
            <person name="Durnford D.G."/>
            <person name="Fast N.M."/>
            <person name="Green B.R."/>
            <person name="Grisdale C.J."/>
            <person name="Hempel F."/>
            <person name="Henrissat B."/>
            <person name="Hoppner M.P."/>
            <person name="Ishida K."/>
            <person name="Kim E."/>
            <person name="Koreny L."/>
            <person name="Kroth P.G."/>
            <person name="Liu Y."/>
            <person name="Malik S.B."/>
            <person name="Maier U.G."/>
            <person name="McRose D."/>
            <person name="Mock T."/>
            <person name="Neilson J.A."/>
            <person name="Onodera N.T."/>
            <person name="Poole A.M."/>
            <person name="Pritham E.J."/>
            <person name="Richards T.A."/>
            <person name="Rocap G."/>
            <person name="Roy S.W."/>
            <person name="Sarai C."/>
            <person name="Schaack S."/>
            <person name="Shirato S."/>
            <person name="Slamovits C.H."/>
            <person name="Spencer D.F."/>
            <person name="Suzuki S."/>
            <person name="Worden A.Z."/>
            <person name="Zauner S."/>
            <person name="Barry K."/>
            <person name="Bell C."/>
            <person name="Bharti A.K."/>
            <person name="Crow J.A."/>
            <person name="Grimwood J."/>
            <person name="Kramer R."/>
            <person name="Lindquist E."/>
            <person name="Lucas S."/>
            <person name="Salamov A."/>
            <person name="McFadden G.I."/>
            <person name="Lane C.E."/>
            <person name="Keeling P.J."/>
            <person name="Gray M.W."/>
            <person name="Grigoriev I.V."/>
            <person name="Archibald J.M."/>
        </authorList>
    </citation>
    <scope>NUCLEOTIDE SEQUENCE</scope>
    <source>
        <strain evidence="11 13">CCMP2712</strain>
    </source>
</reference>
<dbReference type="HAMAP" id="MF_00484">
    <property type="entry name" value="Glycogen_synth"/>
    <property type="match status" value="1"/>
</dbReference>
<reference evidence="13" key="2">
    <citation type="submission" date="2012-11" db="EMBL/GenBank/DDBJ databases">
        <authorList>
            <person name="Kuo A."/>
            <person name="Curtis B.A."/>
            <person name="Tanifuji G."/>
            <person name="Burki F."/>
            <person name="Gruber A."/>
            <person name="Irimia M."/>
            <person name="Maruyama S."/>
            <person name="Arias M.C."/>
            <person name="Ball S.G."/>
            <person name="Gile G.H."/>
            <person name="Hirakawa Y."/>
            <person name="Hopkins J.F."/>
            <person name="Rensing S.A."/>
            <person name="Schmutz J."/>
            <person name="Symeonidi A."/>
            <person name="Elias M."/>
            <person name="Eveleigh R.J."/>
            <person name="Herman E.K."/>
            <person name="Klute M.J."/>
            <person name="Nakayama T."/>
            <person name="Obornik M."/>
            <person name="Reyes-Prieto A."/>
            <person name="Armbrust E.V."/>
            <person name="Aves S.J."/>
            <person name="Beiko R.G."/>
            <person name="Coutinho P."/>
            <person name="Dacks J.B."/>
            <person name="Durnford D.G."/>
            <person name="Fast N.M."/>
            <person name="Green B.R."/>
            <person name="Grisdale C."/>
            <person name="Hempe F."/>
            <person name="Henrissat B."/>
            <person name="Hoppner M.P."/>
            <person name="Ishida K.-I."/>
            <person name="Kim E."/>
            <person name="Koreny L."/>
            <person name="Kroth P.G."/>
            <person name="Liu Y."/>
            <person name="Malik S.-B."/>
            <person name="Maier U.G."/>
            <person name="McRose D."/>
            <person name="Mock T."/>
            <person name="Neilson J.A."/>
            <person name="Onodera N.T."/>
            <person name="Poole A.M."/>
            <person name="Pritham E.J."/>
            <person name="Richards T.A."/>
            <person name="Rocap G."/>
            <person name="Roy S.W."/>
            <person name="Sarai C."/>
            <person name="Schaack S."/>
            <person name="Shirato S."/>
            <person name="Slamovits C.H."/>
            <person name="Spencer D.F."/>
            <person name="Suzuki S."/>
            <person name="Worden A.Z."/>
            <person name="Zauner S."/>
            <person name="Barry K."/>
            <person name="Bell C."/>
            <person name="Bharti A.K."/>
            <person name="Crow J.A."/>
            <person name="Grimwood J."/>
            <person name="Kramer R."/>
            <person name="Lindquist E."/>
            <person name="Lucas S."/>
            <person name="Salamov A."/>
            <person name="McFadden G.I."/>
            <person name="Lane C.E."/>
            <person name="Keeling P.J."/>
            <person name="Gray M.W."/>
            <person name="Grigoriev I.V."/>
            <person name="Archibald J.M."/>
        </authorList>
    </citation>
    <scope>NUCLEOTIDE SEQUENCE</scope>
    <source>
        <strain evidence="13">CCMP2712</strain>
    </source>
</reference>
<keyword evidence="7" id="KW-0934">Plastid</keyword>
<dbReference type="STRING" id="905079.L1J4E5"/>
<protein>
    <recommendedName>
        <fullName evidence="4">starch synthase</fullName>
        <ecNumber evidence="4">2.4.1.21</ecNumber>
    </recommendedName>
</protein>
<feature type="domain" description="Glycosyl transferase family 1" evidence="9">
    <location>
        <begin position="322"/>
        <end position="484"/>
    </location>
</feature>
<dbReference type="HOGENOM" id="CLU_009583_18_2_1"/>
<dbReference type="PaxDb" id="55529-EKX43398"/>
<accession>L1J4E5</accession>
<evidence type="ECO:0000256" key="8">
    <source>
        <dbReference type="SAM" id="MobiDB-lite"/>
    </source>
</evidence>
<dbReference type="Pfam" id="PF00534">
    <property type="entry name" value="Glycos_transf_1"/>
    <property type="match status" value="1"/>
</dbReference>
<proteinExistence type="inferred from homology"/>
<dbReference type="EC" id="2.4.1.21" evidence="4"/>
<dbReference type="InterPro" id="IPR001296">
    <property type="entry name" value="Glyco_trans_1"/>
</dbReference>
<evidence type="ECO:0000256" key="2">
    <source>
        <dbReference type="ARBA" id="ARBA00004602"/>
    </source>
</evidence>
<comment type="catalytic activity">
    <reaction evidence="1">
        <text>[(1-&gt;4)-alpha-D-glucosyl](n) + ADP-alpha-D-glucose = [(1-&gt;4)-alpha-D-glucosyl](n+1) + ADP + H(+)</text>
        <dbReference type="Rhea" id="RHEA:18189"/>
        <dbReference type="Rhea" id="RHEA-COMP:9584"/>
        <dbReference type="Rhea" id="RHEA-COMP:9587"/>
        <dbReference type="ChEBI" id="CHEBI:15378"/>
        <dbReference type="ChEBI" id="CHEBI:15444"/>
        <dbReference type="ChEBI" id="CHEBI:57498"/>
        <dbReference type="ChEBI" id="CHEBI:456216"/>
        <dbReference type="EC" id="2.4.1.21"/>
    </reaction>
</comment>
<dbReference type="KEGG" id="gtt:GUITHDRAFT_73067"/>
<keyword evidence="13" id="KW-1185">Reference proteome</keyword>
<evidence type="ECO:0000313" key="13">
    <source>
        <dbReference type="Proteomes" id="UP000011087"/>
    </source>
</evidence>
<dbReference type="Proteomes" id="UP000011087">
    <property type="component" value="Unassembled WGS sequence"/>
</dbReference>
<keyword evidence="6" id="KW-0808">Transferase</keyword>
<evidence type="ECO:0000259" key="10">
    <source>
        <dbReference type="Pfam" id="PF08323"/>
    </source>
</evidence>
<dbReference type="OMA" id="TEWDPSS"/>
<dbReference type="Pfam" id="PF08323">
    <property type="entry name" value="Glyco_transf_5"/>
    <property type="match status" value="2"/>
</dbReference>
<dbReference type="SUPFAM" id="SSF53756">
    <property type="entry name" value="UDP-Glycosyltransferase/glycogen phosphorylase"/>
    <property type="match status" value="2"/>
</dbReference>
<feature type="compositionally biased region" description="Basic and acidic residues" evidence="8">
    <location>
        <begin position="164"/>
        <end position="179"/>
    </location>
</feature>
<evidence type="ECO:0000256" key="5">
    <source>
        <dbReference type="ARBA" id="ARBA00022676"/>
    </source>
</evidence>
<dbReference type="EMBL" id="JH993010">
    <property type="protein sequence ID" value="EKX43398.1"/>
    <property type="molecule type" value="Genomic_DNA"/>
</dbReference>
<dbReference type="AlphaFoldDB" id="L1J4E5"/>
<evidence type="ECO:0000256" key="1">
    <source>
        <dbReference type="ARBA" id="ARBA00001478"/>
    </source>
</evidence>
<evidence type="ECO:0000256" key="7">
    <source>
        <dbReference type="ARBA" id="ARBA00023234"/>
    </source>
</evidence>
<feature type="region of interest" description="Disordered" evidence="8">
    <location>
        <begin position="152"/>
        <end position="203"/>
    </location>
</feature>
<keyword evidence="5" id="KW-0328">Glycosyltransferase</keyword>